<comment type="subcellular location">
    <subcellularLocation>
        <location evidence="1">Cell membrane</location>
        <topology evidence="1">Lipid-anchor</topology>
    </subcellularLocation>
</comment>
<dbReference type="Gene3D" id="1.10.510.10">
    <property type="entry name" value="Transferase(Phosphotransferase) domain 1"/>
    <property type="match status" value="1"/>
</dbReference>
<evidence type="ECO:0000259" key="5">
    <source>
        <dbReference type="PROSITE" id="PS50011"/>
    </source>
</evidence>
<organism evidence="6">
    <name type="scientific">Noccaea caerulescens</name>
    <name type="common">Alpine penny-cress</name>
    <name type="synonym">Thlaspi caerulescens</name>
    <dbReference type="NCBI Taxonomy" id="107243"/>
    <lineage>
        <taxon>Eukaryota</taxon>
        <taxon>Viridiplantae</taxon>
        <taxon>Streptophyta</taxon>
        <taxon>Embryophyta</taxon>
        <taxon>Tracheophyta</taxon>
        <taxon>Spermatophyta</taxon>
        <taxon>Magnoliopsida</taxon>
        <taxon>eudicotyledons</taxon>
        <taxon>Gunneridae</taxon>
        <taxon>Pentapetalae</taxon>
        <taxon>rosids</taxon>
        <taxon>malvids</taxon>
        <taxon>Brassicales</taxon>
        <taxon>Brassicaceae</taxon>
        <taxon>Coluteocarpeae</taxon>
        <taxon>Noccaea</taxon>
    </lineage>
</organism>
<keyword evidence="4" id="KW-0449">Lipoprotein</keyword>
<keyword evidence="6" id="KW-0808">Transferase</keyword>
<dbReference type="InterPro" id="IPR011009">
    <property type="entry name" value="Kinase-like_dom_sf"/>
</dbReference>
<evidence type="ECO:0000313" key="6">
    <source>
        <dbReference type="EMBL" id="JAU61140.1"/>
    </source>
</evidence>
<dbReference type="EMBL" id="GEVL01016201">
    <property type="protein sequence ID" value="JAU61140.1"/>
    <property type="molecule type" value="Transcribed_RNA"/>
</dbReference>
<evidence type="ECO:0000256" key="2">
    <source>
        <dbReference type="ARBA" id="ARBA00022527"/>
    </source>
</evidence>
<gene>
    <name evidence="6" type="ORF">LE_TR15756_c1_g1_i1_g.50251</name>
</gene>
<dbReference type="AlphaFoldDB" id="A0A1J3H3G3"/>
<dbReference type="GO" id="GO:0005886">
    <property type="term" value="C:plasma membrane"/>
    <property type="evidence" value="ECO:0007669"/>
    <property type="project" value="UniProtKB-SubCell"/>
</dbReference>
<evidence type="ECO:0000256" key="3">
    <source>
        <dbReference type="ARBA" id="ARBA00023136"/>
    </source>
</evidence>
<feature type="domain" description="Protein kinase" evidence="5">
    <location>
        <begin position="1"/>
        <end position="215"/>
    </location>
</feature>
<evidence type="ECO:0000256" key="4">
    <source>
        <dbReference type="ARBA" id="ARBA00023288"/>
    </source>
</evidence>
<name>A0A1J3H3G3_NOCCA</name>
<keyword evidence="2" id="KW-0723">Serine/threonine-protein kinase</keyword>
<dbReference type="PANTHER" id="PTHR47985:SF4">
    <property type="entry name" value="SERINE_THREONINE-PROTEIN KINASE PBL27"/>
    <property type="match status" value="1"/>
</dbReference>
<dbReference type="InterPro" id="IPR000719">
    <property type="entry name" value="Prot_kinase_dom"/>
</dbReference>
<dbReference type="SUPFAM" id="SSF56112">
    <property type="entry name" value="Protein kinase-like (PK-like)"/>
    <property type="match status" value="1"/>
</dbReference>
<dbReference type="Pfam" id="PF00069">
    <property type="entry name" value="Pkinase"/>
    <property type="match status" value="1"/>
</dbReference>
<proteinExistence type="predicted"/>
<dbReference type="PROSITE" id="PS50011">
    <property type="entry name" value="PROTEIN_KINASE_DOM"/>
    <property type="match status" value="1"/>
</dbReference>
<keyword evidence="3" id="KW-0472">Membrane</keyword>
<dbReference type="PANTHER" id="PTHR47985">
    <property type="entry name" value="OS07G0668900 PROTEIN"/>
    <property type="match status" value="1"/>
</dbReference>
<protein>
    <submittedName>
        <fullName evidence="6">Protein NSP-INTERACTING KINASE 3</fullName>
    </submittedName>
</protein>
<dbReference type="GO" id="GO:0004674">
    <property type="term" value="F:protein serine/threonine kinase activity"/>
    <property type="evidence" value="ECO:0007669"/>
    <property type="project" value="UniProtKB-KW"/>
</dbReference>
<accession>A0A1J3H3G3</accession>
<reference evidence="6" key="1">
    <citation type="submission" date="2016-07" db="EMBL/GenBank/DDBJ databases">
        <title>De novo transcriptome assembly of four accessions of the metal hyperaccumulator plant Noccaea caerulescens.</title>
        <authorList>
            <person name="Blande D."/>
            <person name="Halimaa P."/>
            <person name="Tervahauta A.I."/>
            <person name="Aarts M.G."/>
            <person name="Karenlampi S.O."/>
        </authorList>
    </citation>
    <scope>NUCLEOTIDE SEQUENCE</scope>
</reference>
<dbReference type="GO" id="GO:0005524">
    <property type="term" value="F:ATP binding"/>
    <property type="evidence" value="ECO:0007669"/>
    <property type="project" value="InterPro"/>
</dbReference>
<evidence type="ECO:0000256" key="1">
    <source>
        <dbReference type="ARBA" id="ARBA00004193"/>
    </source>
</evidence>
<sequence>MPKGSLDHHLYPHTRTDLGLQQEYPVLNWETRMKIAEGVADALVYLHDQRKLIHGDVNVSNVLLAEDHVPKLGDFGLATEIAEQQSKINPIKGTPGCIAPETEENGVISTKSDVYCYGVFLIMLFTGRKAYDRERSLQTRKIADWFIKLRGEEMIRCSKHKGQQKYRIMVDMALGNKFSEEGLERLFQAVRLCLEPDVSTRLNMTSVRAMVHEAATKRRSFEQAATSDSSVE</sequence>
<keyword evidence="6" id="KW-0418">Kinase</keyword>